<reference evidence="3 4" key="1">
    <citation type="submission" date="2023-09" db="EMBL/GenBank/DDBJ databases">
        <title>Pangenome analysis of Batrachochytrium dendrobatidis and related Chytrids.</title>
        <authorList>
            <person name="Yacoub M.N."/>
            <person name="Stajich J.E."/>
            <person name="James T.Y."/>
        </authorList>
    </citation>
    <scope>NUCLEOTIDE SEQUENCE [LARGE SCALE GENOMIC DNA]</scope>
    <source>
        <strain evidence="3 4">JEL0888</strain>
    </source>
</reference>
<comment type="caution">
    <text evidence="3">The sequence shown here is derived from an EMBL/GenBank/DDBJ whole genome shotgun (WGS) entry which is preliminary data.</text>
</comment>
<accession>A0ABR4NFN0</accession>
<dbReference type="Proteomes" id="UP001527925">
    <property type="component" value="Unassembled WGS sequence"/>
</dbReference>
<dbReference type="PANTHER" id="PTHR28251:SF1">
    <property type="entry name" value="V-TYPE ATPASE ASSEMBLY FACTOR PKR1"/>
    <property type="match status" value="1"/>
</dbReference>
<keyword evidence="2" id="KW-0472">Membrane</keyword>
<feature type="region of interest" description="Disordered" evidence="1">
    <location>
        <begin position="96"/>
        <end position="124"/>
    </location>
</feature>
<dbReference type="EMBL" id="JADGIZ020000007">
    <property type="protein sequence ID" value="KAL2918312.1"/>
    <property type="molecule type" value="Genomic_DNA"/>
</dbReference>
<feature type="compositionally biased region" description="Basic and acidic residues" evidence="1">
    <location>
        <begin position="99"/>
        <end position="110"/>
    </location>
</feature>
<dbReference type="Pfam" id="PF08636">
    <property type="entry name" value="Pkr1"/>
    <property type="match status" value="1"/>
</dbReference>
<name>A0ABR4NFN0_9FUNG</name>
<proteinExistence type="predicted"/>
<dbReference type="InterPro" id="IPR013945">
    <property type="entry name" value="Pkr1"/>
</dbReference>
<keyword evidence="2" id="KW-0812">Transmembrane</keyword>
<keyword evidence="4" id="KW-1185">Reference proteome</keyword>
<organism evidence="3 4">
    <name type="scientific">Polyrhizophydium stewartii</name>
    <dbReference type="NCBI Taxonomy" id="2732419"/>
    <lineage>
        <taxon>Eukaryota</taxon>
        <taxon>Fungi</taxon>
        <taxon>Fungi incertae sedis</taxon>
        <taxon>Chytridiomycota</taxon>
        <taxon>Chytridiomycota incertae sedis</taxon>
        <taxon>Chytridiomycetes</taxon>
        <taxon>Rhizophydiales</taxon>
        <taxon>Rhizophydiales incertae sedis</taxon>
        <taxon>Polyrhizophydium</taxon>
    </lineage>
</organism>
<evidence type="ECO:0000313" key="4">
    <source>
        <dbReference type="Proteomes" id="UP001527925"/>
    </source>
</evidence>
<evidence type="ECO:0000256" key="1">
    <source>
        <dbReference type="SAM" id="MobiDB-lite"/>
    </source>
</evidence>
<keyword evidence="2" id="KW-1133">Transmembrane helix</keyword>
<protein>
    <submittedName>
        <fullName evidence="3">Uncharacterized protein</fullName>
    </submittedName>
</protein>
<evidence type="ECO:0000313" key="3">
    <source>
        <dbReference type="EMBL" id="KAL2918312.1"/>
    </source>
</evidence>
<feature type="compositionally biased region" description="Basic and acidic residues" evidence="1">
    <location>
        <begin position="51"/>
        <end position="75"/>
    </location>
</feature>
<sequence length="227" mass="22737">MLSAAAAPAGTPSTGDLLPAAEYPVSLRARRASRRSAALDDAGAGSGSGSGDDRRGRSDRGDGGRDDGSRGRGLLDDAPASRAAVLGDSAVRAGLASDPPERVASSDHVRASSAGPGDAAAEGCAAADAPHGLEGVPLQDAPSLVDDVIDSILTPGLSPRLQLVMHACFALLVATLLALLFVSGLNPHVAVLLSVAVMLWASTAWFLSNLHSLSPGAPDPAESRKAI</sequence>
<evidence type="ECO:0000256" key="2">
    <source>
        <dbReference type="SAM" id="Phobius"/>
    </source>
</evidence>
<feature type="compositionally biased region" description="Low complexity" evidence="1">
    <location>
        <begin position="1"/>
        <end position="15"/>
    </location>
</feature>
<feature type="transmembrane region" description="Helical" evidence="2">
    <location>
        <begin position="163"/>
        <end position="182"/>
    </location>
</feature>
<feature type="compositionally biased region" description="Low complexity" evidence="1">
    <location>
        <begin position="114"/>
        <end position="124"/>
    </location>
</feature>
<gene>
    <name evidence="3" type="ORF">HK105_202239</name>
</gene>
<dbReference type="PANTHER" id="PTHR28251">
    <property type="entry name" value="V-TYPE ATPASE ASSEMBLY FACTOR PKR1"/>
    <property type="match status" value="1"/>
</dbReference>
<feature type="region of interest" description="Disordered" evidence="1">
    <location>
        <begin position="1"/>
        <end position="79"/>
    </location>
</feature>
<feature type="transmembrane region" description="Helical" evidence="2">
    <location>
        <begin position="189"/>
        <end position="208"/>
    </location>
</feature>